<evidence type="ECO:0000256" key="12">
    <source>
        <dbReference type="ARBA" id="ARBA00022857"/>
    </source>
</evidence>
<keyword evidence="6" id="KW-0813">Transport</keyword>
<dbReference type="GO" id="GO:0016705">
    <property type="term" value="F:oxidoreductase activity, acting on paired donors, with incorporation or reduction of molecular oxygen"/>
    <property type="evidence" value="ECO:0007669"/>
    <property type="project" value="InterPro"/>
</dbReference>
<gene>
    <name evidence="18" type="ORF">FNL38_10755</name>
</gene>
<evidence type="ECO:0000256" key="11">
    <source>
        <dbReference type="ARBA" id="ARBA00022827"/>
    </source>
</evidence>
<dbReference type="GO" id="GO:0005506">
    <property type="term" value="F:iron ion binding"/>
    <property type="evidence" value="ECO:0007669"/>
    <property type="project" value="InterPro"/>
</dbReference>
<keyword evidence="12" id="KW-0521">NADP</keyword>
<evidence type="ECO:0000256" key="15">
    <source>
        <dbReference type="ARBA" id="ARBA00023033"/>
    </source>
</evidence>
<protein>
    <submittedName>
        <fullName evidence="18">Unspecific monooxygenase</fullName>
    </submittedName>
</protein>
<feature type="binding site" description="axial binding residue" evidence="16">
    <location>
        <position position="405"/>
    </location>
    <ligand>
        <name>heme</name>
        <dbReference type="ChEBI" id="CHEBI:30413"/>
    </ligand>
    <ligandPart>
        <name>Fe</name>
        <dbReference type="ChEBI" id="CHEBI:18248"/>
    </ligandPart>
</feature>
<accession>A0A652YJQ0</accession>
<dbReference type="Pfam" id="PF00067">
    <property type="entry name" value="p450"/>
    <property type="match status" value="1"/>
</dbReference>
<dbReference type="GO" id="GO:0020037">
    <property type="term" value="F:heme binding"/>
    <property type="evidence" value="ECO:0007669"/>
    <property type="project" value="InterPro"/>
</dbReference>
<dbReference type="CDD" id="cd11068">
    <property type="entry name" value="CYP120A1"/>
    <property type="match status" value="1"/>
</dbReference>
<dbReference type="InterPro" id="IPR036396">
    <property type="entry name" value="Cyt_P450_sf"/>
</dbReference>
<evidence type="ECO:0000256" key="8">
    <source>
        <dbReference type="ARBA" id="ARBA00022630"/>
    </source>
</evidence>
<dbReference type="PRINTS" id="PR00385">
    <property type="entry name" value="P450"/>
</dbReference>
<evidence type="ECO:0000256" key="13">
    <source>
        <dbReference type="ARBA" id="ARBA00023002"/>
    </source>
</evidence>
<keyword evidence="9" id="KW-0288">FMN</keyword>
<evidence type="ECO:0000256" key="14">
    <source>
        <dbReference type="ARBA" id="ARBA00023004"/>
    </source>
</evidence>
<dbReference type="PRINTS" id="PR00463">
    <property type="entry name" value="EP450I"/>
</dbReference>
<keyword evidence="8" id="KW-0285">Flavoprotein</keyword>
<keyword evidence="13 17" id="KW-0560">Oxidoreductase</keyword>
<evidence type="ECO:0000256" key="16">
    <source>
        <dbReference type="PIRSR" id="PIRSR602401-1"/>
    </source>
</evidence>
<dbReference type="GO" id="GO:0004497">
    <property type="term" value="F:monooxygenase activity"/>
    <property type="evidence" value="ECO:0007669"/>
    <property type="project" value="UniProtKB-KW"/>
</dbReference>
<dbReference type="InterPro" id="IPR050121">
    <property type="entry name" value="Cytochrome_P450_monoxygenase"/>
</dbReference>
<dbReference type="PANTHER" id="PTHR24305:SF166">
    <property type="entry name" value="CYTOCHROME P450 12A4, MITOCHONDRIAL-RELATED"/>
    <property type="match status" value="1"/>
</dbReference>
<comment type="cofactor">
    <cofactor evidence="3">
        <name>FAD</name>
        <dbReference type="ChEBI" id="CHEBI:57692"/>
    </cofactor>
</comment>
<dbReference type="PROSITE" id="PS00086">
    <property type="entry name" value="CYTOCHROME_P450"/>
    <property type="match status" value="1"/>
</dbReference>
<evidence type="ECO:0000256" key="6">
    <source>
        <dbReference type="ARBA" id="ARBA00022448"/>
    </source>
</evidence>
<evidence type="ECO:0000256" key="7">
    <source>
        <dbReference type="ARBA" id="ARBA00022617"/>
    </source>
</evidence>
<reference evidence="18" key="1">
    <citation type="submission" date="2019-07" db="EMBL/GenBank/DDBJ databases">
        <title>Genomic Encyclopedia of Type Strains, Phase IV (KMG-IV): sequencing the most valuable type-strain genomes for metagenomic binning, comparative biology and taxonomic classification.</title>
        <authorList>
            <person name="Goeker M."/>
        </authorList>
    </citation>
    <scope>NUCLEOTIDE SEQUENCE</scope>
    <source>
        <strain evidence="18">DSM 44596</strain>
    </source>
</reference>
<dbReference type="InterPro" id="IPR017972">
    <property type="entry name" value="Cyt_P450_CS"/>
</dbReference>
<evidence type="ECO:0000256" key="1">
    <source>
        <dbReference type="ARBA" id="ARBA00001917"/>
    </source>
</evidence>
<keyword evidence="10 16" id="KW-0479">Metal-binding</keyword>
<comment type="caution">
    <text evidence="18">The sequence shown here is derived from an EMBL/GenBank/DDBJ whole genome shotgun (WGS) entry which is preliminary data.</text>
</comment>
<comment type="cofactor">
    <cofactor evidence="2 16">
        <name>heme</name>
        <dbReference type="ChEBI" id="CHEBI:30413"/>
    </cofactor>
</comment>
<dbReference type="AlphaFoldDB" id="A0A652YJQ0"/>
<evidence type="ECO:0000256" key="3">
    <source>
        <dbReference type="ARBA" id="ARBA00001974"/>
    </source>
</evidence>
<sequence length="456" mass="51764">MSIEVPPHPPRRVPILGDIIGLDPVKPMQNTARILASLGPIYQRRILTMRLSFIGGVDLAEDVNDEKRWQKNLARPLRQLRPISGDGLFTAENDEPNWSKAHAILMPGFTQAAMRSYHDTMLDVVREMVGAWDHADAPVDVSEEMSKLTLETIGRAGFGYRFNSYDREDIDPFVTAMLGALEYIQQKGLPIPGRALFDRRRRRRHTTDVEYLNAVVDRVVEDRQVNSADRPDLLTLMLESVDPATGERLDPVNIRYQILTFLVAGHETSAGALSFALWLLSQHPEEAVKARAEVDALWPSREIPAVEFDQVGKLRAVRRVLDETLRLWPTAPGYFREAKEDTLLGGKYAFKKGDWVMVVLQRVHCDKAVWGADADEFRPDRFLPEQVRARSGAAYKPFGTGPRACIGRQFAYHEMLMALAVILHRYEFTADPSYELEVQEQLTMRSRGFALTVTRR</sequence>
<organism evidence="18">
    <name type="scientific">Nocardia globerula</name>
    <dbReference type="NCBI Taxonomy" id="1818"/>
    <lineage>
        <taxon>Bacteria</taxon>
        <taxon>Bacillati</taxon>
        <taxon>Actinomycetota</taxon>
        <taxon>Actinomycetes</taxon>
        <taxon>Mycobacteriales</taxon>
        <taxon>Nocardiaceae</taxon>
        <taxon>Nocardia</taxon>
    </lineage>
</organism>
<dbReference type="InterPro" id="IPR001128">
    <property type="entry name" value="Cyt_P450"/>
</dbReference>
<comment type="cofactor">
    <cofactor evidence="1">
        <name>FMN</name>
        <dbReference type="ChEBI" id="CHEBI:58210"/>
    </cofactor>
</comment>
<keyword evidence="7 16" id="KW-0349">Heme</keyword>
<evidence type="ECO:0000256" key="17">
    <source>
        <dbReference type="RuleBase" id="RU000461"/>
    </source>
</evidence>
<dbReference type="SUPFAM" id="SSF48264">
    <property type="entry name" value="Cytochrome P450"/>
    <property type="match status" value="1"/>
</dbReference>
<dbReference type="InterPro" id="IPR002401">
    <property type="entry name" value="Cyt_P450_E_grp-I"/>
</dbReference>
<evidence type="ECO:0000256" key="4">
    <source>
        <dbReference type="ARBA" id="ARBA00010018"/>
    </source>
</evidence>
<evidence type="ECO:0000256" key="2">
    <source>
        <dbReference type="ARBA" id="ARBA00001971"/>
    </source>
</evidence>
<dbReference type="EMBL" id="VNIQ01000007">
    <property type="protein sequence ID" value="TYQ01640.1"/>
    <property type="molecule type" value="Genomic_DNA"/>
</dbReference>
<evidence type="ECO:0000313" key="18">
    <source>
        <dbReference type="EMBL" id="TYQ01640.1"/>
    </source>
</evidence>
<keyword evidence="11" id="KW-0274">FAD</keyword>
<proteinExistence type="inferred from homology"/>
<dbReference type="FunFam" id="1.10.630.10:FF:000040">
    <property type="entry name" value="Bifunctional cytochrome P450/NADPH--P450 reductase"/>
    <property type="match status" value="1"/>
</dbReference>
<evidence type="ECO:0000256" key="5">
    <source>
        <dbReference type="ARBA" id="ARBA00010617"/>
    </source>
</evidence>
<evidence type="ECO:0000256" key="10">
    <source>
        <dbReference type="ARBA" id="ARBA00022723"/>
    </source>
</evidence>
<dbReference type="Gene3D" id="1.10.630.10">
    <property type="entry name" value="Cytochrome P450"/>
    <property type="match status" value="1"/>
</dbReference>
<comment type="similarity">
    <text evidence="4">In the N-terminal section; belongs to the cytochrome P450 family.</text>
</comment>
<keyword evidence="14 16" id="KW-0408">Iron</keyword>
<keyword evidence="15 17" id="KW-0503">Monooxygenase</keyword>
<comment type="similarity">
    <text evidence="5 17">Belongs to the cytochrome P450 family.</text>
</comment>
<dbReference type="PANTHER" id="PTHR24305">
    <property type="entry name" value="CYTOCHROME P450"/>
    <property type="match status" value="1"/>
</dbReference>
<evidence type="ECO:0000256" key="9">
    <source>
        <dbReference type="ARBA" id="ARBA00022643"/>
    </source>
</evidence>
<name>A0A652YJQ0_NOCGL</name>